<dbReference type="InterPro" id="IPR050587">
    <property type="entry name" value="GNT1/Glycosyltrans_8"/>
</dbReference>
<dbReference type="SUPFAM" id="SSF53448">
    <property type="entry name" value="Nucleotide-diphospho-sugar transferases"/>
    <property type="match status" value="1"/>
</dbReference>
<gene>
    <name evidence="1" type="ORF">OEA41_004123</name>
</gene>
<evidence type="ECO:0000313" key="1">
    <source>
        <dbReference type="EMBL" id="KAK3172039.1"/>
    </source>
</evidence>
<accession>A0AAD9Z5S9</accession>
<name>A0AAD9Z5S9_9LECA</name>
<dbReference type="PANTHER" id="PTHR11183">
    <property type="entry name" value="GLYCOGENIN SUBFAMILY MEMBER"/>
    <property type="match status" value="1"/>
</dbReference>
<dbReference type="Gene3D" id="3.90.550.10">
    <property type="entry name" value="Spore Coat Polysaccharide Biosynthesis Protein SpsA, Chain A"/>
    <property type="match status" value="1"/>
</dbReference>
<reference evidence="1" key="1">
    <citation type="submission" date="2022-11" db="EMBL/GenBank/DDBJ databases">
        <title>Chromosomal genome sequence assembly and mating type (MAT) locus characterization of the leprose asexual lichenized fungus Lepraria neglecta (Nyl.) Erichsen.</title>
        <authorList>
            <person name="Allen J.L."/>
            <person name="Pfeffer B."/>
        </authorList>
    </citation>
    <scope>NUCLEOTIDE SEQUENCE</scope>
    <source>
        <strain evidence="1">Allen 5258</strain>
    </source>
</reference>
<proteinExistence type="predicted"/>
<sequence length="409" mass="47010">MPSFKVVVSMRVAHPVALGRQDLGLILSVGLNFPMPGAMDGSFVAFSHNTLLHKHSTQHDLLARIIFSVVKTKGIAYFIIVAPHGQFIIHESDFSSPSTEQAPYHPRAFIAYLQGYSESNSTASNDEDVYYLGTRVLSYQLMYAPKTRTNTPIPFVVLVTEDVYGRKRARLEQDGAVVIQIEKVVTPKWVSTDHVQWTEQMKKPRVFQLTQYEKILYMDADMLITRRLDSIFEDESTALAPTLPSLHEKSHEAPLPTSYIPSAQMQQRPREHPYPPDKDSAPSSIYNYFCSGFWVGHPSEAVFEYYISVLNIEGRFDTSMMEQSLLNYAHRRDGPMPWRDFDYSWTSTYRTYKEYELGAGALHEKYWREDRGDAWSGQDKLREMWLRDREDMEGFYGAMDGGHGDKNRI</sequence>
<dbReference type="AlphaFoldDB" id="A0AAD9Z5S9"/>
<dbReference type="Proteomes" id="UP001276659">
    <property type="component" value="Unassembled WGS sequence"/>
</dbReference>
<keyword evidence="2" id="KW-1185">Reference proteome</keyword>
<evidence type="ECO:0000313" key="2">
    <source>
        <dbReference type="Proteomes" id="UP001276659"/>
    </source>
</evidence>
<comment type="caution">
    <text evidence="1">The sequence shown here is derived from an EMBL/GenBank/DDBJ whole genome shotgun (WGS) entry which is preliminary data.</text>
</comment>
<dbReference type="EMBL" id="JASNWA010000008">
    <property type="protein sequence ID" value="KAK3172039.1"/>
    <property type="molecule type" value="Genomic_DNA"/>
</dbReference>
<dbReference type="InterPro" id="IPR029044">
    <property type="entry name" value="Nucleotide-diphossugar_trans"/>
</dbReference>
<protein>
    <recommendedName>
        <fullName evidence="3">Glycosyltransferase family 8 protein</fullName>
    </recommendedName>
</protein>
<organism evidence="1 2">
    <name type="scientific">Lepraria neglecta</name>
    <dbReference type="NCBI Taxonomy" id="209136"/>
    <lineage>
        <taxon>Eukaryota</taxon>
        <taxon>Fungi</taxon>
        <taxon>Dikarya</taxon>
        <taxon>Ascomycota</taxon>
        <taxon>Pezizomycotina</taxon>
        <taxon>Lecanoromycetes</taxon>
        <taxon>OSLEUM clade</taxon>
        <taxon>Lecanoromycetidae</taxon>
        <taxon>Lecanorales</taxon>
        <taxon>Lecanorineae</taxon>
        <taxon>Stereocaulaceae</taxon>
        <taxon>Lepraria</taxon>
    </lineage>
</organism>
<evidence type="ECO:0008006" key="3">
    <source>
        <dbReference type="Google" id="ProtNLM"/>
    </source>
</evidence>